<accession>A0AAE3L216</accession>
<dbReference type="Pfam" id="PF08843">
    <property type="entry name" value="AbiEii"/>
    <property type="match status" value="1"/>
</dbReference>
<dbReference type="Proteomes" id="UP000051494">
    <property type="component" value="Unassembled WGS sequence"/>
</dbReference>
<dbReference type="EMBL" id="LKHV02000001">
    <property type="protein sequence ID" value="MCS5707341.1"/>
    <property type="molecule type" value="Genomic_DNA"/>
</dbReference>
<comment type="caution">
    <text evidence="1">The sequence shown here is derived from an EMBL/GenBank/DDBJ whole genome shotgun (WGS) entry which is preliminary data.</text>
</comment>
<evidence type="ECO:0000313" key="1">
    <source>
        <dbReference type="EMBL" id="MCS5707341.1"/>
    </source>
</evidence>
<protein>
    <submittedName>
        <fullName evidence="1">Nucleotidyl transferase AbiEii/AbiGii toxin family protein</fullName>
    </submittedName>
</protein>
<keyword evidence="1" id="KW-0808">Transferase</keyword>
<dbReference type="GO" id="GO:0016740">
    <property type="term" value="F:transferase activity"/>
    <property type="evidence" value="ECO:0007669"/>
    <property type="project" value="UniProtKB-KW"/>
</dbReference>
<organism evidence="1 2">
    <name type="scientific">Candidatus Berkiella cookevillensis</name>
    <dbReference type="NCBI Taxonomy" id="437022"/>
    <lineage>
        <taxon>Bacteria</taxon>
        <taxon>Pseudomonadati</taxon>
        <taxon>Pseudomonadota</taxon>
        <taxon>Gammaproteobacteria</taxon>
        <taxon>Candidatus Berkiellales</taxon>
        <taxon>Candidatus Berkiellaceae</taxon>
        <taxon>Candidatus Berkiella</taxon>
    </lineage>
</organism>
<gene>
    <name evidence="1" type="ORF">CC99x_000340</name>
</gene>
<proteinExistence type="predicted"/>
<dbReference type="InterPro" id="IPR014942">
    <property type="entry name" value="AbiEii"/>
</dbReference>
<reference evidence="1" key="2">
    <citation type="submission" date="2021-06" db="EMBL/GenBank/DDBJ databases">
        <title>Genomic Description and Analysis of Intracellular Bacteria, Candidatus Berkiella cookevillensis and Candidatus Berkiella aquae.</title>
        <authorList>
            <person name="Kidane D.T."/>
            <person name="Mehari Y.T."/>
            <person name="Rice F.C."/>
            <person name="Arivett B.A."/>
            <person name="Farone A.L."/>
            <person name="Berk S.G."/>
            <person name="Farone M.B."/>
        </authorList>
    </citation>
    <scope>NUCLEOTIDE SEQUENCE</scope>
    <source>
        <strain evidence="1">CC99</strain>
    </source>
</reference>
<sequence length="184" mass="20627">MTFNPASVTTKEIRKEANYAGIRVIFSGLLERAICPMQVDIGYGDAVTPGPENATYPVLLNNLPPPQLKVYPRYTVVAEKFEAIVSLGMANSRLKDYFDLWILSQHAKFEESLLVEAIVATFKRRKTALPINIPLGLSSVFYSDMQKQTQWKAFLNKNKLLASSLPETTQTITSFLMPIIKAIQ</sequence>
<dbReference type="RefSeq" id="WP_200953511.1">
    <property type="nucleotide sequence ID" value="NZ_LKHV02000001.1"/>
</dbReference>
<evidence type="ECO:0000313" key="2">
    <source>
        <dbReference type="Proteomes" id="UP000051494"/>
    </source>
</evidence>
<reference evidence="1" key="1">
    <citation type="journal article" date="2016" name="Genome Announc.">
        <title>Draft Genome Sequences of Two Novel Amoeba-Resistant Intranuclear Bacteria, 'Candidatus Berkiella cookevillensis' and 'Candidatus Berkiella aquae'.</title>
        <authorList>
            <person name="Mehari Y.T."/>
            <person name="Arivett B.A."/>
            <person name="Farone A.L."/>
            <person name="Gunderson J.H."/>
            <person name="Farone M.B."/>
        </authorList>
    </citation>
    <scope>NUCLEOTIDE SEQUENCE</scope>
    <source>
        <strain evidence="1">CC99</strain>
    </source>
</reference>
<dbReference type="AlphaFoldDB" id="A0AAE3L216"/>
<keyword evidence="2" id="KW-1185">Reference proteome</keyword>
<name>A0AAE3L216_9GAMM</name>